<name>A0A645HSG2_9ZZZZ</name>
<evidence type="ECO:0000313" key="1">
    <source>
        <dbReference type="EMBL" id="MPN41985.1"/>
    </source>
</evidence>
<reference evidence="1" key="1">
    <citation type="submission" date="2019-08" db="EMBL/GenBank/DDBJ databases">
        <authorList>
            <person name="Kucharzyk K."/>
            <person name="Murdoch R.W."/>
            <person name="Higgins S."/>
            <person name="Loffler F."/>
        </authorList>
    </citation>
    <scope>NUCLEOTIDE SEQUENCE</scope>
</reference>
<gene>
    <name evidence="1" type="ORF">SDC9_189540</name>
</gene>
<dbReference type="EMBL" id="VSSQ01099386">
    <property type="protein sequence ID" value="MPN41985.1"/>
    <property type="molecule type" value="Genomic_DNA"/>
</dbReference>
<accession>A0A645HSG2</accession>
<protein>
    <submittedName>
        <fullName evidence="1">Uncharacterized protein</fullName>
    </submittedName>
</protein>
<sequence>MQRYQNKEYDEAISFVEKARIWPENLGVGKPNNPDQRIEDFLEAEYLMKTGNGDRARELYNDIISFTQNRNRFSSTDLLYLLVLKRLSRNREINDFLTNWENQSTNKDILKWVEQTLNSNGYVKHSTGGNLQNQSGGTPWDSNYIDFEFELVKEILKYIRI</sequence>
<proteinExistence type="predicted"/>
<organism evidence="1">
    <name type="scientific">bioreactor metagenome</name>
    <dbReference type="NCBI Taxonomy" id="1076179"/>
    <lineage>
        <taxon>unclassified sequences</taxon>
        <taxon>metagenomes</taxon>
        <taxon>ecological metagenomes</taxon>
    </lineage>
</organism>
<dbReference type="AlphaFoldDB" id="A0A645HSG2"/>
<comment type="caution">
    <text evidence="1">The sequence shown here is derived from an EMBL/GenBank/DDBJ whole genome shotgun (WGS) entry which is preliminary data.</text>
</comment>